<protein>
    <submittedName>
        <fullName evidence="2">Uncharacterized protein</fullName>
    </submittedName>
</protein>
<dbReference type="KEGG" id="rhoz:GXP67_34060"/>
<dbReference type="EMBL" id="CP048222">
    <property type="protein sequence ID" value="QHT71326.1"/>
    <property type="molecule type" value="Genomic_DNA"/>
</dbReference>
<name>A0A6C0GTH5_9BACT</name>
<dbReference type="AlphaFoldDB" id="A0A6C0GTH5"/>
<evidence type="ECO:0000256" key="1">
    <source>
        <dbReference type="SAM" id="Coils"/>
    </source>
</evidence>
<evidence type="ECO:0000313" key="2">
    <source>
        <dbReference type="EMBL" id="QHT71326.1"/>
    </source>
</evidence>
<gene>
    <name evidence="2" type="ORF">GXP67_34060</name>
</gene>
<organism evidence="2 3">
    <name type="scientific">Rhodocytophaga rosea</name>
    <dbReference type="NCBI Taxonomy" id="2704465"/>
    <lineage>
        <taxon>Bacteria</taxon>
        <taxon>Pseudomonadati</taxon>
        <taxon>Bacteroidota</taxon>
        <taxon>Cytophagia</taxon>
        <taxon>Cytophagales</taxon>
        <taxon>Rhodocytophagaceae</taxon>
        <taxon>Rhodocytophaga</taxon>
    </lineage>
</organism>
<sequence>MENLTPLQHFAHELRESFKRAEEEKQKSQLDKLEKEGRELINKFASSFSSLFSLLISSNIDVQAQVSQVNQAILLIYKKNQVSISLDRAMDKGISWNLFDKIYKATLPNKDFGIAADKTDEHKLIIAIEESLFQAEPAVKSPVLEMLPA</sequence>
<keyword evidence="3" id="KW-1185">Reference proteome</keyword>
<proteinExistence type="predicted"/>
<dbReference type="RefSeq" id="WP_162447265.1">
    <property type="nucleotide sequence ID" value="NZ_CP048222.1"/>
</dbReference>
<accession>A0A6C0GTH5</accession>
<reference evidence="2 3" key="1">
    <citation type="submission" date="2020-01" db="EMBL/GenBank/DDBJ databases">
        <authorList>
            <person name="Kim M.K."/>
        </authorList>
    </citation>
    <scope>NUCLEOTIDE SEQUENCE [LARGE SCALE GENOMIC DNA]</scope>
    <source>
        <strain evidence="2 3">172606-1</strain>
    </source>
</reference>
<feature type="coiled-coil region" evidence="1">
    <location>
        <begin position="11"/>
        <end position="43"/>
    </location>
</feature>
<evidence type="ECO:0000313" key="3">
    <source>
        <dbReference type="Proteomes" id="UP000480178"/>
    </source>
</evidence>
<dbReference type="Proteomes" id="UP000480178">
    <property type="component" value="Chromosome"/>
</dbReference>
<keyword evidence="1" id="KW-0175">Coiled coil</keyword>